<dbReference type="Proteomes" id="UP000059188">
    <property type="component" value="Unassembled WGS sequence"/>
</dbReference>
<keyword evidence="3" id="KW-1185">Reference proteome</keyword>
<evidence type="ECO:0000313" key="3">
    <source>
        <dbReference type="Proteomes" id="UP000059188"/>
    </source>
</evidence>
<name>A0A0B7FCH1_THACB</name>
<evidence type="ECO:0000313" key="2">
    <source>
        <dbReference type="EMBL" id="CEL55275.1"/>
    </source>
</evidence>
<feature type="compositionally biased region" description="Polar residues" evidence="1">
    <location>
        <begin position="70"/>
        <end position="79"/>
    </location>
</feature>
<dbReference type="EMBL" id="LN679101">
    <property type="protein sequence ID" value="CEL55275.1"/>
    <property type="molecule type" value="Genomic_DNA"/>
</dbReference>
<protein>
    <submittedName>
        <fullName evidence="2">Uncharacterized protein</fullName>
    </submittedName>
</protein>
<dbReference type="AlphaFoldDB" id="A0A0B7FCH1"/>
<sequence length="79" mass="8926">MNERRSSLLSTFSFAFNFSALFQPVWHTASASLAHLSNLRHSFRVAYEVTPSSLELVNPQRRGRVDPLGQATNQSEFDV</sequence>
<gene>
    <name evidence="2" type="ORF">RSOLAG1IB_01284</name>
</gene>
<proteinExistence type="predicted"/>
<reference evidence="2 3" key="1">
    <citation type="submission" date="2014-11" db="EMBL/GenBank/DDBJ databases">
        <authorList>
            <person name="Wibberg Daniel"/>
        </authorList>
    </citation>
    <scope>NUCLEOTIDE SEQUENCE [LARGE SCALE GENOMIC DNA]</scope>
    <source>
        <strain evidence="2">Rhizoctonia solani AG1-IB 7/3/14</strain>
    </source>
</reference>
<organism evidence="2 3">
    <name type="scientific">Thanatephorus cucumeris (strain AG1-IB / isolate 7/3/14)</name>
    <name type="common">Lettuce bottom rot fungus</name>
    <name type="synonym">Rhizoctonia solani</name>
    <dbReference type="NCBI Taxonomy" id="1108050"/>
    <lineage>
        <taxon>Eukaryota</taxon>
        <taxon>Fungi</taxon>
        <taxon>Dikarya</taxon>
        <taxon>Basidiomycota</taxon>
        <taxon>Agaricomycotina</taxon>
        <taxon>Agaricomycetes</taxon>
        <taxon>Cantharellales</taxon>
        <taxon>Ceratobasidiaceae</taxon>
        <taxon>Rhizoctonia</taxon>
        <taxon>Rhizoctonia solani AG-1</taxon>
    </lineage>
</organism>
<evidence type="ECO:0000256" key="1">
    <source>
        <dbReference type="SAM" id="MobiDB-lite"/>
    </source>
</evidence>
<accession>A0A0B7FCH1</accession>
<feature type="region of interest" description="Disordered" evidence="1">
    <location>
        <begin position="58"/>
        <end position="79"/>
    </location>
</feature>